<dbReference type="InterPro" id="IPR018391">
    <property type="entry name" value="PQQ_b-propeller_rpt"/>
</dbReference>
<evidence type="ECO:0000256" key="14">
    <source>
        <dbReference type="SAM" id="MobiDB-lite"/>
    </source>
</evidence>
<name>A0AAE1C4E5_9PEZI</name>
<dbReference type="SMART" id="SM00580">
    <property type="entry name" value="PUG"/>
    <property type="match status" value="1"/>
</dbReference>
<evidence type="ECO:0000256" key="13">
    <source>
        <dbReference type="ARBA" id="ARBA00048977"/>
    </source>
</evidence>
<comment type="caution">
    <text evidence="18">The sequence shown here is derived from an EMBL/GenBank/DDBJ whole genome shotgun (WGS) entry which is preliminary data.</text>
</comment>
<evidence type="ECO:0000256" key="11">
    <source>
        <dbReference type="ARBA" id="ARBA00023136"/>
    </source>
</evidence>
<dbReference type="InterPro" id="IPR008271">
    <property type="entry name" value="Ser/Thr_kinase_AS"/>
</dbReference>
<dbReference type="FunFam" id="3.30.200.20:FF:000077">
    <property type="entry name" value="Putative Serine/threonine-protein kinase/endoribonuclease IRE1"/>
    <property type="match status" value="1"/>
</dbReference>
<dbReference type="PROSITE" id="PS51392">
    <property type="entry name" value="KEN"/>
    <property type="match status" value="1"/>
</dbReference>
<evidence type="ECO:0000256" key="15">
    <source>
        <dbReference type="SAM" id="SignalP"/>
    </source>
</evidence>
<protein>
    <recommendedName>
        <fullName evidence="2">non-specific serine/threonine protein kinase</fullName>
        <ecNumber evidence="2">2.7.11.1</ecNumber>
    </recommendedName>
</protein>
<dbReference type="GO" id="GO:0036498">
    <property type="term" value="P:IRE1-mediated unfolded protein response"/>
    <property type="evidence" value="ECO:0007669"/>
    <property type="project" value="TreeGrafter"/>
</dbReference>
<dbReference type="PANTHER" id="PTHR13954:SF6">
    <property type="entry name" value="NON-SPECIFIC SERINE_THREONINE PROTEIN KINASE"/>
    <property type="match status" value="1"/>
</dbReference>
<evidence type="ECO:0000256" key="12">
    <source>
        <dbReference type="ARBA" id="ARBA00048659"/>
    </source>
</evidence>
<dbReference type="InterPro" id="IPR038357">
    <property type="entry name" value="KEN_sf"/>
</dbReference>
<evidence type="ECO:0000256" key="4">
    <source>
        <dbReference type="ARBA" id="ARBA00022679"/>
    </source>
</evidence>
<keyword evidence="10" id="KW-1133">Transmembrane helix</keyword>
<feature type="region of interest" description="Disordered" evidence="14">
    <location>
        <begin position="885"/>
        <end position="919"/>
    </location>
</feature>
<feature type="compositionally biased region" description="Basic residues" evidence="14">
    <location>
        <begin position="646"/>
        <end position="657"/>
    </location>
</feature>
<dbReference type="InterPro" id="IPR011047">
    <property type="entry name" value="Quinoprotein_ADH-like_sf"/>
</dbReference>
<keyword evidence="4 18" id="KW-0808">Transferase</keyword>
<evidence type="ECO:0000256" key="3">
    <source>
        <dbReference type="ARBA" id="ARBA00022527"/>
    </source>
</evidence>
<evidence type="ECO:0000256" key="9">
    <source>
        <dbReference type="ARBA" id="ARBA00022840"/>
    </source>
</evidence>
<dbReference type="PANTHER" id="PTHR13954">
    <property type="entry name" value="IRE1-RELATED"/>
    <property type="match status" value="1"/>
</dbReference>
<dbReference type="Gene3D" id="2.130.10.10">
    <property type="entry name" value="YVTN repeat-like/Quinoprotein amine dehydrogenase"/>
    <property type="match status" value="1"/>
</dbReference>
<dbReference type="GeneID" id="89961480"/>
<evidence type="ECO:0000259" key="16">
    <source>
        <dbReference type="PROSITE" id="PS50011"/>
    </source>
</evidence>
<evidence type="ECO:0000256" key="6">
    <source>
        <dbReference type="ARBA" id="ARBA00022729"/>
    </source>
</evidence>
<feature type="compositionally biased region" description="Polar residues" evidence="14">
    <location>
        <begin position="119"/>
        <end position="128"/>
    </location>
</feature>
<dbReference type="GO" id="GO:0004674">
    <property type="term" value="F:protein serine/threonine kinase activity"/>
    <property type="evidence" value="ECO:0007669"/>
    <property type="project" value="UniProtKB-KW"/>
</dbReference>
<feature type="signal peptide" evidence="15">
    <location>
        <begin position="1"/>
        <end position="24"/>
    </location>
</feature>
<evidence type="ECO:0000313" key="18">
    <source>
        <dbReference type="EMBL" id="KAK3677698.1"/>
    </source>
</evidence>
<comment type="catalytic activity">
    <reaction evidence="13">
        <text>L-seryl-[protein] + ATP = O-phospho-L-seryl-[protein] + ADP + H(+)</text>
        <dbReference type="Rhea" id="RHEA:17989"/>
        <dbReference type="Rhea" id="RHEA-COMP:9863"/>
        <dbReference type="Rhea" id="RHEA-COMP:11604"/>
        <dbReference type="ChEBI" id="CHEBI:15378"/>
        <dbReference type="ChEBI" id="CHEBI:29999"/>
        <dbReference type="ChEBI" id="CHEBI:30616"/>
        <dbReference type="ChEBI" id="CHEBI:83421"/>
        <dbReference type="ChEBI" id="CHEBI:456216"/>
        <dbReference type="EC" id="2.7.11.1"/>
    </reaction>
    <physiologicalReaction direction="left-to-right" evidence="13">
        <dbReference type="Rhea" id="RHEA:17990"/>
    </physiologicalReaction>
</comment>
<feature type="compositionally biased region" description="Low complexity" evidence="14">
    <location>
        <begin position="908"/>
        <end position="919"/>
    </location>
</feature>
<keyword evidence="3" id="KW-0723">Serine/threonine-protein kinase</keyword>
<dbReference type="PROSITE" id="PS50011">
    <property type="entry name" value="PROTEIN_KINASE_DOM"/>
    <property type="match status" value="1"/>
</dbReference>
<dbReference type="InterPro" id="IPR010513">
    <property type="entry name" value="KEN_dom"/>
</dbReference>
<reference evidence="18" key="1">
    <citation type="submission" date="2023-07" db="EMBL/GenBank/DDBJ databases">
        <title>Black Yeasts Isolated from many extreme environments.</title>
        <authorList>
            <person name="Coleine C."/>
            <person name="Stajich J.E."/>
            <person name="Selbmann L."/>
        </authorList>
    </citation>
    <scope>NUCLEOTIDE SEQUENCE</scope>
    <source>
        <strain evidence="18">CCFEE 5485</strain>
    </source>
</reference>
<feature type="compositionally biased region" description="Basic and acidic residues" evidence="14">
    <location>
        <begin position="74"/>
        <end position="95"/>
    </location>
</feature>
<dbReference type="InterPro" id="IPR045133">
    <property type="entry name" value="IRE1/2-like"/>
</dbReference>
<dbReference type="Gene3D" id="1.20.1440.180">
    <property type="entry name" value="KEN domain"/>
    <property type="match status" value="1"/>
</dbReference>
<evidence type="ECO:0000256" key="10">
    <source>
        <dbReference type="ARBA" id="ARBA00022989"/>
    </source>
</evidence>
<dbReference type="SUPFAM" id="SSF50998">
    <property type="entry name" value="Quinoprotein alcohol dehydrogenase-like"/>
    <property type="match status" value="1"/>
</dbReference>
<dbReference type="Gene3D" id="1.10.510.10">
    <property type="entry name" value="Transferase(Phosphotransferase) domain 1"/>
    <property type="match status" value="1"/>
</dbReference>
<keyword evidence="5" id="KW-0812">Transmembrane</keyword>
<feature type="compositionally biased region" description="Basic and acidic residues" evidence="14">
    <location>
        <begin position="658"/>
        <end position="676"/>
    </location>
</feature>
<dbReference type="GO" id="GO:0051082">
    <property type="term" value="F:unfolded protein binding"/>
    <property type="evidence" value="ECO:0007669"/>
    <property type="project" value="TreeGrafter"/>
</dbReference>
<organism evidence="18 19">
    <name type="scientific">Recurvomyces mirabilis</name>
    <dbReference type="NCBI Taxonomy" id="574656"/>
    <lineage>
        <taxon>Eukaryota</taxon>
        <taxon>Fungi</taxon>
        <taxon>Dikarya</taxon>
        <taxon>Ascomycota</taxon>
        <taxon>Pezizomycotina</taxon>
        <taxon>Dothideomycetes</taxon>
        <taxon>Dothideomycetidae</taxon>
        <taxon>Mycosphaerellales</taxon>
        <taxon>Teratosphaeriaceae</taxon>
        <taxon>Recurvomyces</taxon>
    </lineage>
</organism>
<dbReference type="CDD" id="cd09769">
    <property type="entry name" value="Luminal_IRE1"/>
    <property type="match status" value="1"/>
</dbReference>
<feature type="region of interest" description="Disordered" evidence="14">
    <location>
        <begin position="59"/>
        <end position="128"/>
    </location>
</feature>
<dbReference type="Gene3D" id="3.30.200.20">
    <property type="entry name" value="Phosphorylase Kinase, domain 1"/>
    <property type="match status" value="1"/>
</dbReference>
<dbReference type="InterPro" id="IPR011009">
    <property type="entry name" value="Kinase-like_dom_sf"/>
</dbReference>
<dbReference type="GO" id="GO:0006397">
    <property type="term" value="P:mRNA processing"/>
    <property type="evidence" value="ECO:0007669"/>
    <property type="project" value="InterPro"/>
</dbReference>
<dbReference type="GO" id="GO:1990604">
    <property type="term" value="C:IRE1-TRAF2-ASK1 complex"/>
    <property type="evidence" value="ECO:0007669"/>
    <property type="project" value="TreeGrafter"/>
</dbReference>
<feature type="domain" description="Protein kinase" evidence="16">
    <location>
        <begin position="706"/>
        <end position="1006"/>
    </location>
</feature>
<dbReference type="SUPFAM" id="SSF56112">
    <property type="entry name" value="Protein kinase-like (PK-like)"/>
    <property type="match status" value="1"/>
</dbReference>
<keyword evidence="9" id="KW-0067">ATP-binding</keyword>
<dbReference type="Proteomes" id="UP001274830">
    <property type="component" value="Unassembled WGS sequence"/>
</dbReference>
<dbReference type="SMART" id="SM00220">
    <property type="entry name" value="S_TKc"/>
    <property type="match status" value="1"/>
</dbReference>
<dbReference type="InterPro" id="IPR015943">
    <property type="entry name" value="WD40/YVTN_repeat-like_dom_sf"/>
</dbReference>
<evidence type="ECO:0000313" key="19">
    <source>
        <dbReference type="Proteomes" id="UP001274830"/>
    </source>
</evidence>
<evidence type="ECO:0000256" key="7">
    <source>
        <dbReference type="ARBA" id="ARBA00022741"/>
    </source>
</evidence>
<dbReference type="EMBL" id="JAUTXT010000006">
    <property type="protein sequence ID" value="KAK3677698.1"/>
    <property type="molecule type" value="Genomic_DNA"/>
</dbReference>
<keyword evidence="19" id="KW-1185">Reference proteome</keyword>
<dbReference type="InterPro" id="IPR000719">
    <property type="entry name" value="Prot_kinase_dom"/>
</dbReference>
<dbReference type="SMART" id="SM00564">
    <property type="entry name" value="PQQ"/>
    <property type="match status" value="2"/>
</dbReference>
<accession>A0AAE1C4E5</accession>
<sequence>MQPRNNLGLKDIICWSLLFAPIYAAALQQQSRDGALLPSKAVADRLSVAERFQDSLDAGLSGRGRKNTYTEQNHSNDDRDRSRSREKRTSKDERALATYAAAESDPAVRAPPAPRSSATAGLTSRQPARSLQDWRVEDIVLLATVDGKLHARDRTTGAARWQLEVDTPMVETVYHRHNRSLDENGVEVDDPVWIVEPSQDGSIYLYAPGSGLGMQRMGFTVKQLADMGPFAEQGQPAMAYNAEKKTTLYTIDAATGNILKVFSSAGAISNDDRSCRRVNPLESLEEEDECEPIGTLLLGRTEYTIGVQSLGGDAVSTIKYFEWGPNNRDEDLKSKYTTTMDRKYVYSRYDGSVFGLDLGSASGGYKPVPANKPVYREKFASPVVRVFDLVRQKHETSDNAALVVLPQPVGPALDELTALDDDAYENVFVNCTESGSWYALSETNYPAVTEGAQPARLYHEGDFALPILPMTKAYRDRFMGVHQLSPIAQRPGSPLIGAPDYPGIEAPPNDSKFENSSSVILSRKQPTWRDNLPSVTTFVMAILVVSLTACGALYREKLQSAVQKPVAIPKITTTLVDIKTIEEAASETPTMVREDEPAMEVIFPLNGAESDVSDSPPKEDDTLVRTETVEGAEEDEDSPKDVKENKPKHKRGKRGGKKQKEKDQASAEAKAAKKTVEVPQPSEVISVTASESPEVAGPLQINSLVIHKDKLIGQGSSGTLVFEGSFEGRGVAVKRMLSQHYELALQEVSFLQQSDDHPNVVRYFCQQKDDHFLYIAVELCQASLYDVWDYDRAKTEERQQQLRALKLAIQQDPPRALQQLAAGLYHLHNLRIIHRDIKPQNILVAFPKRGQPAGPRLVISDFGLGKNLPENASTINDATMNAGTSGWKAPELISQPRDTDSRHSQSHNTNNGSESGTGTSGIKRAADIFSLGCLFFWVLTSGTHPYEDESGWQGLRELNIKRGKKNMGALEQWSDAYEPSQLVDWMTAQLPEHRPTALQVLNHPFFWSREKRLGFLCDCSDHFEREVRGVVDDGYAGDSEDLRLLEDRAPEVIGRNDFLSKLDRSFVDTLGKQRKYSGNRLLDLLRALRNKKNHYEDMPDDVKRRVGPLAGGYLTYWTDRFPRLLMICYMVIHEAGIQNTDRFKGYFDDGSRSI</sequence>
<dbReference type="GO" id="GO:0070059">
    <property type="term" value="P:intrinsic apoptotic signaling pathway in response to endoplasmic reticulum stress"/>
    <property type="evidence" value="ECO:0007669"/>
    <property type="project" value="TreeGrafter"/>
</dbReference>
<keyword evidence="7" id="KW-0547">Nucleotide-binding</keyword>
<evidence type="ECO:0000256" key="8">
    <source>
        <dbReference type="ARBA" id="ARBA00022777"/>
    </source>
</evidence>
<evidence type="ECO:0000256" key="5">
    <source>
        <dbReference type="ARBA" id="ARBA00022692"/>
    </source>
</evidence>
<evidence type="ECO:0000259" key="17">
    <source>
        <dbReference type="PROSITE" id="PS51392"/>
    </source>
</evidence>
<dbReference type="GO" id="GO:0005524">
    <property type="term" value="F:ATP binding"/>
    <property type="evidence" value="ECO:0007669"/>
    <property type="project" value="UniProtKB-KW"/>
</dbReference>
<gene>
    <name evidence="18" type="primary">IRE1</name>
    <name evidence="18" type="ORF">LTR78_002548</name>
</gene>
<feature type="compositionally biased region" description="Basic and acidic residues" evidence="14">
    <location>
        <begin position="616"/>
        <end position="628"/>
    </location>
</feature>
<evidence type="ECO:0000256" key="1">
    <source>
        <dbReference type="ARBA" id="ARBA00004479"/>
    </source>
</evidence>
<comment type="subcellular location">
    <subcellularLocation>
        <location evidence="1">Membrane</location>
        <topology evidence="1">Single-pass type I membrane protein</topology>
    </subcellularLocation>
</comment>
<keyword evidence="8 18" id="KW-0418">Kinase</keyword>
<keyword evidence="6 15" id="KW-0732">Signal</keyword>
<dbReference type="AlphaFoldDB" id="A0AAE1C4E5"/>
<comment type="catalytic activity">
    <reaction evidence="12">
        <text>L-threonyl-[protein] + ATP = O-phospho-L-threonyl-[protein] + ADP + H(+)</text>
        <dbReference type="Rhea" id="RHEA:46608"/>
        <dbReference type="Rhea" id="RHEA-COMP:11060"/>
        <dbReference type="Rhea" id="RHEA-COMP:11605"/>
        <dbReference type="ChEBI" id="CHEBI:15378"/>
        <dbReference type="ChEBI" id="CHEBI:30013"/>
        <dbReference type="ChEBI" id="CHEBI:30616"/>
        <dbReference type="ChEBI" id="CHEBI:61977"/>
        <dbReference type="ChEBI" id="CHEBI:456216"/>
        <dbReference type="EC" id="2.7.11.1"/>
    </reaction>
    <physiologicalReaction direction="left-to-right" evidence="12">
        <dbReference type="Rhea" id="RHEA:46609"/>
    </physiologicalReaction>
</comment>
<dbReference type="GO" id="GO:0004521">
    <property type="term" value="F:RNA endonuclease activity"/>
    <property type="evidence" value="ECO:0007669"/>
    <property type="project" value="InterPro"/>
</dbReference>
<dbReference type="EC" id="2.7.11.1" evidence="2"/>
<dbReference type="Pfam" id="PF00069">
    <property type="entry name" value="Pkinase"/>
    <property type="match status" value="1"/>
</dbReference>
<feature type="chain" id="PRO_5042245007" description="non-specific serine/threonine protein kinase" evidence="15">
    <location>
        <begin position="25"/>
        <end position="1154"/>
    </location>
</feature>
<feature type="domain" description="KEN" evidence="17">
    <location>
        <begin position="1009"/>
        <end position="1149"/>
    </location>
</feature>
<feature type="region of interest" description="Disordered" evidence="14">
    <location>
        <begin position="607"/>
        <end position="679"/>
    </location>
</feature>
<dbReference type="RefSeq" id="XP_064695577.1">
    <property type="nucleotide sequence ID" value="XM_064836944.1"/>
</dbReference>
<dbReference type="Pfam" id="PF06479">
    <property type="entry name" value="Ribonuc_2-5A"/>
    <property type="match status" value="1"/>
</dbReference>
<evidence type="ECO:0000256" key="2">
    <source>
        <dbReference type="ARBA" id="ARBA00012513"/>
    </source>
</evidence>
<proteinExistence type="predicted"/>
<keyword evidence="11" id="KW-0472">Membrane</keyword>
<dbReference type="PROSITE" id="PS00108">
    <property type="entry name" value="PROTEIN_KINASE_ST"/>
    <property type="match status" value="1"/>
</dbReference>